<comment type="caution">
    <text evidence="1">The sequence shown here is derived from an EMBL/GenBank/DDBJ whole genome shotgun (WGS) entry which is preliminary data.</text>
</comment>
<dbReference type="AlphaFoldDB" id="A0A4R5C862"/>
<organism evidence="1 2">
    <name type="scientific">Flavobacterium cellulosilyticum</name>
    <dbReference type="NCBI Taxonomy" id="2541731"/>
    <lineage>
        <taxon>Bacteria</taxon>
        <taxon>Pseudomonadati</taxon>
        <taxon>Bacteroidota</taxon>
        <taxon>Flavobacteriia</taxon>
        <taxon>Flavobacteriales</taxon>
        <taxon>Flavobacteriaceae</taxon>
        <taxon>Flavobacterium</taxon>
    </lineage>
</organism>
<evidence type="ECO:0000313" key="1">
    <source>
        <dbReference type="EMBL" id="TDD96021.1"/>
    </source>
</evidence>
<protein>
    <submittedName>
        <fullName evidence="1">Uncharacterized protein</fullName>
    </submittedName>
</protein>
<keyword evidence="2" id="KW-1185">Reference proteome</keyword>
<sequence>MSAQDHFSGIKNSNKVGILSISTNPAELSNLGNKYDVNFFSFSISASNNKIGFKDLINSNNNIEELIFQGNEPVNLRIDAEIYGPGFAMKHNKWAFGITTKSYIKGNLVDLDPQLGKAIIDGNTSNILNSTLLKSDYNQRLNATTWGELGFTVARNLFENEKHKFNGGASIKLLFPGSYANIGIDKFQGKLDYRLNGTSPTAYLSGVNTQLNIAYSENLANSKDYTKSLFGTLNGMALDFGINYQLKDKDSYKLNAGIAIKNIGELTFKNNNNSSTNYTLNIPTGTITSPGLDLSLFQNVTSIKDAENTLLGTPYLTKKQSETNIKVKLPSVFSAYADFKVVSKLYVSIFTQQKIGNDNENNQITSQNVTSITPRFSLKNFEVFSPWANNEISGTTGGFGLRIYGLYFGSSSIITALTSDTKQADFYMGYRLGLR</sequence>
<gene>
    <name evidence="1" type="ORF">E0F76_12490</name>
</gene>
<evidence type="ECO:0000313" key="2">
    <source>
        <dbReference type="Proteomes" id="UP000295479"/>
    </source>
</evidence>
<dbReference type="OrthoDB" id="9805336at2"/>
<name>A0A4R5C862_9FLAO</name>
<dbReference type="EMBL" id="SMFK01000008">
    <property type="protein sequence ID" value="TDD96021.1"/>
    <property type="molecule type" value="Genomic_DNA"/>
</dbReference>
<reference evidence="1 2" key="1">
    <citation type="submission" date="2019-03" db="EMBL/GenBank/DDBJ databases">
        <title>Flavobacterium AR-3-4 sp. nov. isolated from arctic soil.</title>
        <authorList>
            <person name="Chaudhary D.K."/>
        </authorList>
    </citation>
    <scope>NUCLEOTIDE SEQUENCE [LARGE SCALE GENOMIC DNA]</scope>
    <source>
        <strain evidence="1 2">AR-3-4</strain>
    </source>
</reference>
<dbReference type="Proteomes" id="UP000295479">
    <property type="component" value="Unassembled WGS sequence"/>
</dbReference>
<proteinExistence type="predicted"/>
<accession>A0A4R5C862</accession>